<dbReference type="InterPro" id="IPR000160">
    <property type="entry name" value="GGDEF_dom"/>
</dbReference>
<dbReference type="SUPFAM" id="SSF141868">
    <property type="entry name" value="EAL domain-like"/>
    <property type="match status" value="1"/>
</dbReference>
<dbReference type="AlphaFoldDB" id="A0A5R9PJ45"/>
<dbReference type="Pfam" id="PF00990">
    <property type="entry name" value="GGDEF"/>
    <property type="match status" value="1"/>
</dbReference>
<dbReference type="SMART" id="SM00065">
    <property type="entry name" value="GAF"/>
    <property type="match status" value="2"/>
</dbReference>
<dbReference type="InterPro" id="IPR050706">
    <property type="entry name" value="Cyclic-di-GMP_PDE-like"/>
</dbReference>
<dbReference type="CDD" id="cd01949">
    <property type="entry name" value="GGDEF"/>
    <property type="match status" value="1"/>
</dbReference>
<dbReference type="PANTHER" id="PTHR33121">
    <property type="entry name" value="CYCLIC DI-GMP PHOSPHODIESTERASE PDEF"/>
    <property type="match status" value="1"/>
</dbReference>
<dbReference type="InterPro" id="IPR043128">
    <property type="entry name" value="Rev_trsase/Diguanyl_cyclase"/>
</dbReference>
<proteinExistence type="predicted"/>
<dbReference type="GO" id="GO:0071111">
    <property type="term" value="F:cyclic-guanylate-specific phosphodiesterase activity"/>
    <property type="evidence" value="ECO:0007669"/>
    <property type="project" value="InterPro"/>
</dbReference>
<dbReference type="SUPFAM" id="SSF55073">
    <property type="entry name" value="Nucleotide cyclase"/>
    <property type="match status" value="1"/>
</dbReference>
<reference evidence="4 5" key="1">
    <citation type="submission" date="2019-04" db="EMBL/GenBank/DDBJ databases">
        <authorList>
            <person name="Grouzdev D.S."/>
            <person name="Nazina T.N."/>
        </authorList>
    </citation>
    <scope>NUCLEOTIDE SEQUENCE [LARGE SCALE GENOMIC DNA]</scope>
    <source>
        <strain evidence="4 5">SHC 3-19</strain>
    </source>
</reference>
<dbReference type="NCBIfam" id="TIGR00254">
    <property type="entry name" value="GGDEF"/>
    <property type="match status" value="1"/>
</dbReference>
<dbReference type="STRING" id="1123377.GCA_000423885_01990"/>
<dbReference type="InterPro" id="IPR029787">
    <property type="entry name" value="Nucleotide_cyclase"/>
</dbReference>
<dbReference type="Gene3D" id="3.30.70.270">
    <property type="match status" value="1"/>
</dbReference>
<evidence type="ECO:0000313" key="4">
    <source>
        <dbReference type="EMBL" id="TLX22768.1"/>
    </source>
</evidence>
<evidence type="ECO:0000259" key="2">
    <source>
        <dbReference type="PROSITE" id="PS50883"/>
    </source>
</evidence>
<evidence type="ECO:0000259" key="3">
    <source>
        <dbReference type="PROSITE" id="PS50887"/>
    </source>
</evidence>
<dbReference type="PANTHER" id="PTHR33121:SF70">
    <property type="entry name" value="SIGNALING PROTEIN YKOW"/>
    <property type="match status" value="1"/>
</dbReference>
<name>A0A5R9PJ45_9GAMM</name>
<dbReference type="SUPFAM" id="SSF55781">
    <property type="entry name" value="GAF domain-like"/>
    <property type="match status" value="2"/>
</dbReference>
<feature type="domain" description="GGDEF" evidence="3">
    <location>
        <begin position="592"/>
        <end position="725"/>
    </location>
</feature>
<evidence type="ECO:0000313" key="5">
    <source>
        <dbReference type="Proteomes" id="UP000308508"/>
    </source>
</evidence>
<dbReference type="CDD" id="cd01948">
    <property type="entry name" value="EAL"/>
    <property type="match status" value="1"/>
</dbReference>
<dbReference type="Pfam" id="PF00563">
    <property type="entry name" value="EAL"/>
    <property type="match status" value="1"/>
</dbReference>
<dbReference type="InterPro" id="IPR003018">
    <property type="entry name" value="GAF"/>
</dbReference>
<dbReference type="FunFam" id="3.30.70.270:FF:000001">
    <property type="entry name" value="Diguanylate cyclase domain protein"/>
    <property type="match status" value="1"/>
</dbReference>
<dbReference type="RefSeq" id="WP_138346968.1">
    <property type="nucleotide sequence ID" value="NZ_SROY01000001.1"/>
</dbReference>
<protein>
    <submittedName>
        <fullName evidence="4">EAL domain-containing protein</fullName>
    </submittedName>
</protein>
<dbReference type="InterPro" id="IPR035919">
    <property type="entry name" value="EAL_sf"/>
</dbReference>
<dbReference type="SMART" id="SM00052">
    <property type="entry name" value="EAL"/>
    <property type="match status" value="1"/>
</dbReference>
<dbReference type="Gene3D" id="3.20.20.450">
    <property type="entry name" value="EAL domain"/>
    <property type="match status" value="1"/>
</dbReference>
<dbReference type="InterPro" id="IPR029016">
    <property type="entry name" value="GAF-like_dom_sf"/>
</dbReference>
<dbReference type="PROSITE" id="PS50887">
    <property type="entry name" value="GGDEF"/>
    <property type="match status" value="1"/>
</dbReference>
<organism evidence="4 5">
    <name type="scientific">Thermomonas fusca</name>
    <dbReference type="NCBI Taxonomy" id="215690"/>
    <lineage>
        <taxon>Bacteria</taxon>
        <taxon>Pseudomonadati</taxon>
        <taxon>Pseudomonadota</taxon>
        <taxon>Gammaproteobacteria</taxon>
        <taxon>Lysobacterales</taxon>
        <taxon>Lysobacteraceae</taxon>
        <taxon>Thermomonas</taxon>
    </lineage>
</organism>
<dbReference type="InterPro" id="IPR001633">
    <property type="entry name" value="EAL_dom"/>
</dbReference>
<keyword evidence="5" id="KW-1185">Reference proteome</keyword>
<feature type="domain" description="EAL" evidence="2">
    <location>
        <begin position="734"/>
        <end position="987"/>
    </location>
</feature>
<evidence type="ECO:0000256" key="1">
    <source>
        <dbReference type="ARBA" id="ARBA00001946"/>
    </source>
</evidence>
<sequence length="994" mass="108272">MSDRKTSSSDGGGSSPGASAFAASGLSILTATEVRAAAAALLDGLQGCGVTAEAVAWTDHGELLFEPADAGSDANRAAAVAAFAGRPLAAGSGPDTQLLPPGAADAGAVLLAAPGALASPDAAAGRLLALAGRRLSELFSILRLHASVKDLEQAEQLQHALFAIADMAASDRDMQGLLRGLHQIIGRLMYAENFYIALYDPQQETIRFIYLVDEMDGRLYDPDMAIPTTELGKSLTLGLIRHGRPVRGASRQIAEMLGLDEDEDGAFGTPSIDFMGVPMQRDGQVYGALVVQSYREGMSYTQSDCAVLSFVAEHVLNAVERKRGQEALERRVADRTRELADANLQLQARIAERERAAHLQATLYKIAALANNQERDEDFYRSVHQAVGELLYAENFYIALLSADGSHLEIPYSVDVAGDERGNRPLGRGLSEYALRHGRTLLIDDQAVRGLVASGEMDAGHHASRTSAVCWLGAPLLGADGVMGLVVVQSYRQDLVYSGEDAELLTFVAHQIANSVQRRRHAEALHALNADLEQRVQARTRELRREISVREQVEAQLKHQVMHDPLTGLPNRLYLRDRLERTLSSQQRNPQHAFALLYLDVDRFKLFNDSLGHLAGDAVLREVSRRLLDCVRGPDIVARLSGDEFAILLEEGTQPATAVKIAQRIQSRMQASVQVGERDLQASVSIGIAISHPRYQTIDEMLHDADVALYRAKATGRQRFVLFDESQQKAAMNVLELELQLRHALHAGEFVPYFQPIVRLDDGSTVGYEALIRWQHPERGLLGPGEFLPVAEESGLIEAIDWHMYRLACAAGAPLVGDGGYISINISPRHFQYEDFDQRLLELLRETGFAPPQLRIEVTEGTLLGDPEAAARILQRLQDAGIGTALDDFGTGYSSLSYVHRFPLKSIKIDRSFISDLGQTNARRSLAIIEAVQGLARSLGLNVVAEGVETEVQRQALLATGCAYAQGFLFGRPQPAEHWQAPAGPAPTVIPEKP</sequence>
<dbReference type="Gene3D" id="3.30.450.40">
    <property type="match status" value="2"/>
</dbReference>
<dbReference type="EMBL" id="SROY01000001">
    <property type="protein sequence ID" value="TLX22768.1"/>
    <property type="molecule type" value="Genomic_DNA"/>
</dbReference>
<dbReference type="SMART" id="SM00267">
    <property type="entry name" value="GGDEF"/>
    <property type="match status" value="1"/>
</dbReference>
<comment type="cofactor">
    <cofactor evidence="1">
        <name>Mg(2+)</name>
        <dbReference type="ChEBI" id="CHEBI:18420"/>
    </cofactor>
</comment>
<accession>A0A5R9PJ45</accession>
<gene>
    <name evidence="4" type="ORF">E5S66_01715</name>
</gene>
<dbReference type="Proteomes" id="UP000308508">
    <property type="component" value="Unassembled WGS sequence"/>
</dbReference>
<comment type="caution">
    <text evidence="4">The sequence shown here is derived from an EMBL/GenBank/DDBJ whole genome shotgun (WGS) entry which is preliminary data.</text>
</comment>
<dbReference type="PROSITE" id="PS50883">
    <property type="entry name" value="EAL"/>
    <property type="match status" value="1"/>
</dbReference>
<dbReference type="Pfam" id="PF13185">
    <property type="entry name" value="GAF_2"/>
    <property type="match status" value="2"/>
</dbReference>